<gene>
    <name evidence="1" type="ORF">ATPR_2855</name>
</gene>
<dbReference type="EMBL" id="BABS01000131">
    <property type="protein sequence ID" value="GAA09851.1"/>
    <property type="molecule type" value="Genomic_DNA"/>
</dbReference>
<dbReference type="AlphaFoldDB" id="F7VHK6"/>
<organism evidence="1 2">
    <name type="scientific">Acetobacter tropicalis NBRC 101654</name>
    <dbReference type="NCBI Taxonomy" id="749388"/>
    <lineage>
        <taxon>Bacteria</taxon>
        <taxon>Pseudomonadati</taxon>
        <taxon>Pseudomonadota</taxon>
        <taxon>Alphaproteobacteria</taxon>
        <taxon>Acetobacterales</taxon>
        <taxon>Acetobacteraceae</taxon>
        <taxon>Acetobacter</taxon>
    </lineage>
</organism>
<evidence type="ECO:0000313" key="1">
    <source>
        <dbReference type="EMBL" id="GAA09851.1"/>
    </source>
</evidence>
<name>F7VHK6_9PROT</name>
<evidence type="ECO:0000313" key="2">
    <source>
        <dbReference type="Proteomes" id="UP000004319"/>
    </source>
</evidence>
<sequence>MGRNGKQTSHNISVICGHDTSNGTQVTGGPVPVAFRVFVGGGVTAHRHVHIHTVEGGGGKKAANRNPACTDIQMIIQEGVLSIQIDQMRHHVPTRTVDLLHTANGISNVIRAQVPPVAVHHHHVGPEPVHQFGVGQLAPVHIQFHPNLPGVGDTLLAAPFEVARQFFMHVSQNMNAVVQQPWLCAPPVPKKMVVAIGGGKQRAGIFYRAGFIIGFQAGPEPDRTVAARKDLGMSLTGIGRNKQTGKGKRAKGRKARRRECHDVLIFSRGLKKLRRSKVFVFGEGGVRIKTFLHGLVPNMRV</sequence>
<reference evidence="1 2" key="1">
    <citation type="journal article" date="2011" name="Biochem. Biophys. Res. Commun.">
        <title>Increased number of Arginine-based salt bridges contributes to the thermotolerance of thermotolerant acetic acid bacteria, Acetobacter tropicalis SKU1100.</title>
        <authorList>
            <person name="Matsutani M."/>
            <person name="Hirakawa H."/>
            <person name="Nishikura M."/>
            <person name="Soemphol W."/>
            <person name="Ali I.A.I."/>
            <person name="Yakushi T."/>
            <person name="Matsushita K."/>
        </authorList>
    </citation>
    <scope>NUCLEOTIDE SEQUENCE [LARGE SCALE GENOMIC DNA]</scope>
    <source>
        <strain evidence="1 2">NBRC 101654</strain>
    </source>
</reference>
<protein>
    <submittedName>
        <fullName evidence="1">Uncharacterized protein</fullName>
    </submittedName>
</protein>
<dbReference type="Proteomes" id="UP000004319">
    <property type="component" value="Unassembled WGS sequence"/>
</dbReference>
<proteinExistence type="predicted"/>
<accession>F7VHK6</accession>
<comment type="caution">
    <text evidence="1">The sequence shown here is derived from an EMBL/GenBank/DDBJ whole genome shotgun (WGS) entry which is preliminary data.</text>
</comment>